<feature type="compositionally biased region" description="Polar residues" evidence="3">
    <location>
        <begin position="89"/>
        <end position="106"/>
    </location>
</feature>
<dbReference type="NCBIfam" id="TIGR01840">
    <property type="entry name" value="esterase_phb"/>
    <property type="match status" value="1"/>
</dbReference>
<evidence type="ECO:0000256" key="1">
    <source>
        <dbReference type="ARBA" id="ARBA00022729"/>
    </source>
</evidence>
<feature type="compositionally biased region" description="Low complexity" evidence="3">
    <location>
        <begin position="36"/>
        <end position="50"/>
    </location>
</feature>
<sequence>MLNQEIMREATRLTRAGQLVEATALLQRMLRGDSAPAAASAGPARSVPARLSPPTIEGEATRVSERDRPSAQAAPTQAQATQAKPSQARSTQAKSTQAKSTQAKSTQAKPAQARKRPPRREDLGELPGFSLRGPHLRAPSARETTPEGARFIQASFSNAAGRRAYKLLIPSRAEGGQLPLVVMLHGCTQSADDFAAGTRMNFAGDEQSCFIVYPEQPSGANQSKCWNWFRTGDQQRDGGEPSLIAGITRQVMRDHAIDPGRVYVAGLSAGGAAAAIMAATYPDLYAAVGVHSGLACGAARDLPSALMAMRQGAGSGHMADQRSVVPTIVFHGDRDSTVHPANGDRIVAQSTTAMRGTSSVVRGRVPGGHAFTRTMLTEASGKVTSEHWTIHGAAHAWSGGSPAGSYTDPKGPDATREMLRFFLAHSRGD</sequence>
<keyword evidence="1" id="KW-0732">Signal</keyword>
<gene>
    <name evidence="4" type="ORF">LQG66_36725</name>
</gene>
<dbReference type="InterPro" id="IPR010126">
    <property type="entry name" value="Esterase_phb"/>
</dbReference>
<dbReference type="Gene3D" id="3.40.50.1820">
    <property type="entry name" value="alpha/beta hydrolase"/>
    <property type="match status" value="1"/>
</dbReference>
<dbReference type="PANTHER" id="PTHR43037:SF1">
    <property type="entry name" value="BLL1128 PROTEIN"/>
    <property type="match status" value="1"/>
</dbReference>
<evidence type="ECO:0000256" key="3">
    <source>
        <dbReference type="SAM" id="MobiDB-lite"/>
    </source>
</evidence>
<evidence type="ECO:0000313" key="5">
    <source>
        <dbReference type="Proteomes" id="UP001431010"/>
    </source>
</evidence>
<dbReference type="EMBL" id="CP088156">
    <property type="protein sequence ID" value="UFZ04665.1"/>
    <property type="molecule type" value="Genomic_DNA"/>
</dbReference>
<evidence type="ECO:0000256" key="2">
    <source>
        <dbReference type="ARBA" id="ARBA00022801"/>
    </source>
</evidence>
<dbReference type="InterPro" id="IPR050955">
    <property type="entry name" value="Plant_Biomass_Hydrol_Est"/>
</dbReference>
<protein>
    <submittedName>
        <fullName evidence="4">PHB depolymerase family esterase</fullName>
    </submittedName>
</protein>
<accession>A0ABY3RCK5</accession>
<evidence type="ECO:0000313" key="4">
    <source>
        <dbReference type="EMBL" id="UFZ04665.1"/>
    </source>
</evidence>
<keyword evidence="2" id="KW-0378">Hydrolase</keyword>
<organism evidence="4 5">
    <name type="scientific">Bradyrhizobium ontarionense</name>
    <dbReference type="NCBI Taxonomy" id="2898149"/>
    <lineage>
        <taxon>Bacteria</taxon>
        <taxon>Pseudomonadati</taxon>
        <taxon>Pseudomonadota</taxon>
        <taxon>Alphaproteobacteria</taxon>
        <taxon>Hyphomicrobiales</taxon>
        <taxon>Nitrobacteraceae</taxon>
        <taxon>Bradyrhizobium</taxon>
    </lineage>
</organism>
<feature type="compositionally biased region" description="Low complexity" evidence="3">
    <location>
        <begin position="70"/>
        <end position="88"/>
    </location>
</feature>
<dbReference type="InterPro" id="IPR029058">
    <property type="entry name" value="AB_hydrolase_fold"/>
</dbReference>
<dbReference type="PANTHER" id="PTHR43037">
    <property type="entry name" value="UNNAMED PRODUCT-RELATED"/>
    <property type="match status" value="1"/>
</dbReference>
<name>A0ABY3RCK5_9BRAD</name>
<proteinExistence type="predicted"/>
<reference evidence="4" key="1">
    <citation type="journal article" date="2024" name="Antonie Van Leeuwenhoek">
        <title>Bradyrhizobium ontarionense sp. nov., a novel bacterial symbiont isolated from Aeschynomene indica (Indian jointvetch), harbours photosynthesis, nitrogen fixation and nitrous oxide (N2O) reductase genes.</title>
        <authorList>
            <person name="Bromfield E.S.P."/>
            <person name="Cloutier S."/>
        </authorList>
    </citation>
    <scope>NUCLEOTIDE SEQUENCE</scope>
    <source>
        <strain evidence="4">A19</strain>
    </source>
</reference>
<dbReference type="Proteomes" id="UP001431010">
    <property type="component" value="Chromosome"/>
</dbReference>
<dbReference type="SUPFAM" id="SSF53474">
    <property type="entry name" value="alpha/beta-Hydrolases"/>
    <property type="match status" value="2"/>
</dbReference>
<feature type="compositionally biased region" description="Basic and acidic residues" evidence="3">
    <location>
        <begin position="59"/>
        <end position="69"/>
    </location>
</feature>
<dbReference type="RefSeq" id="WP_231321648.1">
    <property type="nucleotide sequence ID" value="NZ_CP088156.1"/>
</dbReference>
<dbReference type="Pfam" id="PF10503">
    <property type="entry name" value="Esterase_PHB"/>
    <property type="match status" value="1"/>
</dbReference>
<feature type="region of interest" description="Disordered" evidence="3">
    <location>
        <begin position="36"/>
        <end position="146"/>
    </location>
</feature>
<keyword evidence="5" id="KW-1185">Reference proteome</keyword>